<name>A0A6J5JVG7_9GAMM</name>
<sequence length="186" mass="22691">MLRYFCPVILAGGKSSRFGINKVFFKVNNMYFLDIRINFFFKLGFSWVYVSGFFNGYSILFDEFLGYGPLIGIFTTYSYLFYKYFTHFIFFPVDINFFSIKIMFYMFLKSKIFYSYCFNFYFFPLLLAVSVNVFYSLIYFVLFLNFHFLSIAFFLNFILLERIYISKFCLKCFLNFNIYYNYFLLI</sequence>
<evidence type="ECO:0000256" key="2">
    <source>
        <dbReference type="SAM" id="Phobius"/>
    </source>
</evidence>
<evidence type="ECO:0000313" key="4">
    <source>
        <dbReference type="EMBL" id="CAB3976288.1"/>
    </source>
</evidence>
<evidence type="ECO:0000259" key="3">
    <source>
        <dbReference type="Pfam" id="PF12804"/>
    </source>
</evidence>
<dbReference type="InterPro" id="IPR025877">
    <property type="entry name" value="MobA-like_NTP_Trfase"/>
</dbReference>
<dbReference type="SUPFAM" id="SSF53448">
    <property type="entry name" value="Nucleotide-diphospho-sugar transferases"/>
    <property type="match status" value="1"/>
</dbReference>
<proteinExistence type="predicted"/>
<keyword evidence="2" id="KW-0812">Transmembrane</keyword>
<keyword evidence="5" id="KW-1185">Reference proteome</keyword>
<dbReference type="EC" id="2.7.7.77" evidence="4"/>
<feature type="domain" description="MobA-like NTP transferase" evidence="3">
    <location>
        <begin position="8"/>
        <end position="100"/>
    </location>
</feature>
<dbReference type="EMBL" id="LR794158">
    <property type="protein sequence ID" value="CAB3976288.1"/>
    <property type="molecule type" value="Genomic_DNA"/>
</dbReference>
<evidence type="ECO:0000313" key="5">
    <source>
        <dbReference type="Proteomes" id="UP000509549"/>
    </source>
</evidence>
<feature type="transmembrane region" description="Helical" evidence="2">
    <location>
        <begin position="39"/>
        <end position="57"/>
    </location>
</feature>
<dbReference type="InterPro" id="IPR029044">
    <property type="entry name" value="Nucleotide-diphossugar_trans"/>
</dbReference>
<dbReference type="RefSeq" id="WP_176604821.1">
    <property type="nucleotide sequence ID" value="NZ_LR794158.1"/>
</dbReference>
<dbReference type="Pfam" id="PF12804">
    <property type="entry name" value="NTP_transf_3"/>
    <property type="match status" value="1"/>
</dbReference>
<feature type="transmembrane region" description="Helical" evidence="2">
    <location>
        <begin position="120"/>
        <end position="142"/>
    </location>
</feature>
<dbReference type="Proteomes" id="UP000509549">
    <property type="component" value="Chromosome"/>
</dbReference>
<keyword evidence="1" id="KW-0460">Magnesium</keyword>
<evidence type="ECO:0000256" key="1">
    <source>
        <dbReference type="ARBA" id="ARBA00022842"/>
    </source>
</evidence>
<keyword evidence="4" id="KW-0808">Transferase</keyword>
<dbReference type="Gene3D" id="3.90.550.10">
    <property type="entry name" value="Spore Coat Polysaccharide Biosynthesis Protein SpsA, Chain A"/>
    <property type="match status" value="1"/>
</dbReference>
<organism evidence="4 5">
    <name type="scientific">Candidatus Azoamicus ciliaticola</name>
    <dbReference type="NCBI Taxonomy" id="2652803"/>
    <lineage>
        <taxon>Bacteria</taxon>
        <taxon>Pseudomonadati</taxon>
        <taxon>Pseudomonadota</taxon>
        <taxon>Gammaproteobacteria</taxon>
        <taxon>Candidatus Azoamicaceae</taxon>
        <taxon>Candidatus Azoamicus</taxon>
    </lineage>
</organism>
<feature type="transmembrane region" description="Helical" evidence="2">
    <location>
        <begin position="148"/>
        <end position="165"/>
    </location>
</feature>
<dbReference type="AlphaFoldDB" id="A0A6J5JVG7"/>
<protein>
    <submittedName>
        <fullName evidence="4">Molybdenum cofactor guanylyltransferase</fullName>
        <ecNumber evidence="4">2.7.7.77</ecNumber>
    </submittedName>
</protein>
<keyword evidence="2" id="KW-1133">Transmembrane helix</keyword>
<gene>
    <name evidence="4" type="primary">mobA</name>
    <name evidence="4" type="ORF">ESZ_00068</name>
</gene>
<feature type="transmembrane region" description="Helical" evidence="2">
    <location>
        <begin position="64"/>
        <end position="82"/>
    </location>
</feature>
<dbReference type="KEGG" id="acil:ESZ_00068"/>
<accession>A0A6J5JVG7</accession>
<dbReference type="GO" id="GO:0061603">
    <property type="term" value="F:molybdenum cofactor guanylyltransferase activity"/>
    <property type="evidence" value="ECO:0007669"/>
    <property type="project" value="UniProtKB-EC"/>
</dbReference>
<keyword evidence="2" id="KW-0472">Membrane</keyword>
<reference evidence="4 5" key="1">
    <citation type="submission" date="2020-04" db="EMBL/GenBank/DDBJ databases">
        <authorList>
            <person name="Graf S J."/>
        </authorList>
    </citation>
    <scope>NUCLEOTIDE SEQUENCE [LARGE SCALE GENOMIC DNA]</scope>
    <source>
        <strain evidence="4">1</strain>
    </source>
</reference>
<keyword evidence="4" id="KW-0548">Nucleotidyltransferase</keyword>